<keyword evidence="7 11" id="KW-0648">Protein biosynthesis</keyword>
<evidence type="ECO:0000259" key="13">
    <source>
        <dbReference type="Pfam" id="PF08264"/>
    </source>
</evidence>
<dbReference type="Gene3D" id="3.40.50.620">
    <property type="entry name" value="HUPs"/>
    <property type="match status" value="2"/>
</dbReference>
<dbReference type="Gene3D" id="1.10.730.10">
    <property type="entry name" value="Isoleucyl-tRNA Synthetase, Domain 1"/>
    <property type="match status" value="1"/>
</dbReference>
<dbReference type="GO" id="GO:0004823">
    <property type="term" value="F:leucine-tRNA ligase activity"/>
    <property type="evidence" value="ECO:0007669"/>
    <property type="project" value="UniProtKB-EC"/>
</dbReference>
<dbReference type="Proteomes" id="UP000694844">
    <property type="component" value="Chromosome 5"/>
</dbReference>
<evidence type="ECO:0000256" key="11">
    <source>
        <dbReference type="RuleBase" id="RU363035"/>
    </source>
</evidence>
<evidence type="ECO:0000256" key="9">
    <source>
        <dbReference type="ARBA" id="ARBA00030520"/>
    </source>
</evidence>
<gene>
    <name evidence="15" type="primary">LOC111133426</name>
</gene>
<dbReference type="InterPro" id="IPR009008">
    <property type="entry name" value="Val/Leu/Ile-tRNA-synth_edit"/>
</dbReference>
<proteinExistence type="inferred from homology"/>
<dbReference type="SUPFAM" id="SSF50677">
    <property type="entry name" value="ValRS/IleRS/LeuRS editing domain"/>
    <property type="match status" value="1"/>
</dbReference>
<feature type="domain" description="Aminoacyl-tRNA synthetase class Ia" evidence="12">
    <location>
        <begin position="415"/>
        <end position="586"/>
    </location>
</feature>
<dbReference type="OrthoDB" id="15954at2759"/>
<dbReference type="InterPro" id="IPR001412">
    <property type="entry name" value="aa-tRNA-synth_I_CS"/>
</dbReference>
<evidence type="ECO:0000256" key="6">
    <source>
        <dbReference type="ARBA" id="ARBA00022840"/>
    </source>
</evidence>
<evidence type="ECO:0000256" key="7">
    <source>
        <dbReference type="ARBA" id="ARBA00022917"/>
    </source>
</evidence>
<dbReference type="PANTHER" id="PTHR43740">
    <property type="entry name" value="LEUCYL-TRNA SYNTHETASE"/>
    <property type="match status" value="1"/>
</dbReference>
<dbReference type="GO" id="GO:0006429">
    <property type="term" value="P:leucyl-tRNA aminoacylation"/>
    <property type="evidence" value="ECO:0007669"/>
    <property type="project" value="InterPro"/>
</dbReference>
<dbReference type="CDD" id="cd00812">
    <property type="entry name" value="LeuRS_core"/>
    <property type="match status" value="1"/>
</dbReference>
<dbReference type="InterPro" id="IPR002300">
    <property type="entry name" value="aa-tRNA-synth_Ia"/>
</dbReference>
<dbReference type="GO" id="GO:0005524">
    <property type="term" value="F:ATP binding"/>
    <property type="evidence" value="ECO:0007669"/>
    <property type="project" value="UniProtKB-KW"/>
</dbReference>
<feature type="domain" description="Aminoacyl-tRNA synthetase class Ia" evidence="12">
    <location>
        <begin position="62"/>
        <end position="293"/>
    </location>
</feature>
<dbReference type="KEGG" id="cvn:111133426"/>
<dbReference type="RefSeq" id="XP_022337558.1">
    <property type="nucleotide sequence ID" value="XM_022481850.1"/>
</dbReference>
<keyword evidence="8 11" id="KW-0030">Aminoacyl-tRNA synthetase</keyword>
<evidence type="ECO:0000259" key="12">
    <source>
        <dbReference type="Pfam" id="PF00133"/>
    </source>
</evidence>
<dbReference type="GO" id="GO:0002161">
    <property type="term" value="F:aminoacyl-tRNA deacylase activity"/>
    <property type="evidence" value="ECO:0007669"/>
    <property type="project" value="InterPro"/>
</dbReference>
<keyword evidence="4 11" id="KW-0436">Ligase</keyword>
<dbReference type="InterPro" id="IPR013155">
    <property type="entry name" value="M/V/L/I-tRNA-synth_anticd-bd"/>
</dbReference>
<dbReference type="InterPro" id="IPR009080">
    <property type="entry name" value="tRNAsynth_Ia_anticodon-bd"/>
</dbReference>
<dbReference type="PROSITE" id="PS00178">
    <property type="entry name" value="AA_TRNA_LIGASE_I"/>
    <property type="match status" value="1"/>
</dbReference>
<keyword evidence="6 11" id="KW-0067">ATP-binding</keyword>
<dbReference type="SUPFAM" id="SSF52374">
    <property type="entry name" value="Nucleotidylyl transferase"/>
    <property type="match status" value="1"/>
</dbReference>
<dbReference type="PRINTS" id="PR00985">
    <property type="entry name" value="TRNASYNTHLEU"/>
</dbReference>
<dbReference type="Pfam" id="PF00133">
    <property type="entry name" value="tRNA-synt_1"/>
    <property type="match status" value="3"/>
</dbReference>
<dbReference type="NCBIfam" id="TIGR00396">
    <property type="entry name" value="leuS_bact"/>
    <property type="match status" value="1"/>
</dbReference>
<organism evidence="14 15">
    <name type="scientific">Crassostrea virginica</name>
    <name type="common">Eastern oyster</name>
    <dbReference type="NCBI Taxonomy" id="6565"/>
    <lineage>
        <taxon>Eukaryota</taxon>
        <taxon>Metazoa</taxon>
        <taxon>Spiralia</taxon>
        <taxon>Lophotrochozoa</taxon>
        <taxon>Mollusca</taxon>
        <taxon>Bivalvia</taxon>
        <taxon>Autobranchia</taxon>
        <taxon>Pteriomorphia</taxon>
        <taxon>Ostreida</taxon>
        <taxon>Ostreoidea</taxon>
        <taxon>Ostreidae</taxon>
        <taxon>Crassostrea</taxon>
    </lineage>
</organism>
<sequence length="897" mass="103428">MSRVQRNTSLTWSILRHLRYRDCRFIYSKTGKWDATKFTAEVRAEVENHWIPLLQKRNNERSLNKTQDNQEKFYVLSMFPYPSGKLHMGHIRVYSISDVIARFHRLNGKDVIHPMGWDAFGLPAENAAIEHGELPELWTRRNIAAMRKQLDAMCYSFDWNTEYATCDPEYYKWTQFIFLKMFEAGLVEQREEVVNWDPVDETVLANEQIDEKGCSWRSGAKVQKKYLRQWFIKTTVYAKSLLDGLSDVDDNMWKSVKKLQKRWIGSCDGTRIQFKLKHDERWWEDPLAVFTTTPECIYGVSHIALPTKHRLNDRQYYKFPDKDASKEILLSIEAIHPLTGETVPLIVSPDVQNIPYTPDNEHLAIPCINEDDKLIADAMGFTYDNVVEDDFLVKSAKFSGLSRNEAREAVLEYAKEKRIGGHLVSLDSKDWLISRQRYWGTPIPIIHCSNCQAVPVPLEDLPVKLPPIAKLTGKASPLKEASDWLKVTCPKCGAPAERETDTMDTFVDSSWYFLRYLDAHNAEAPFSPDRANKYMPVDLYIGGKEHAILHLYYARFFNHFLCDSGLLKHREPFNHLLTQGMVMGQSFSVKSTGKYLRKEQVDFSGDKPRESATGEEVLVQWEKMSKSKYNGVDPQDVLDQYGVDATRLAILGTVPPKADREWSDKAFINILRWQGRVWNIVTTYIQLADDPKSPEVDPKKLSKIDGTLFQDRNYLIHEVTISLETLFNTSIVMSLLFDFLKKIKGVPNEVKLASNEYEKCLADMLIMIAPFAPSFAEELWAGLSSVARGTGYQWGKSIFDHRWPSVDPDTLMDVRLTLNGGRQVGKIKMKQKDIGVLCEEELVKLCAKEKNFKQNVGNSFVSYQWGKTEFLQNVLNFTVPFSNRKDQKERELTQEKN</sequence>
<reference evidence="15" key="1">
    <citation type="submission" date="2025-08" db="UniProtKB">
        <authorList>
            <consortium name="RefSeq"/>
        </authorList>
    </citation>
    <scope>IDENTIFICATION</scope>
    <source>
        <tissue evidence="15">Whole sample</tissue>
    </source>
</reference>
<dbReference type="AlphaFoldDB" id="A0A8B8EDF1"/>
<dbReference type="FunFam" id="3.40.50.620:FF:000003">
    <property type="entry name" value="Leucine--tRNA ligase"/>
    <property type="match status" value="1"/>
</dbReference>
<feature type="domain" description="Aminoacyl-tRNA synthetase class Ia" evidence="12">
    <location>
        <begin position="622"/>
        <end position="659"/>
    </location>
</feature>
<feature type="domain" description="Methionyl/Valyl/Leucyl/Isoleucyl-tRNA synthetase anticodon-binding" evidence="13">
    <location>
        <begin position="713"/>
        <end position="814"/>
    </location>
</feature>
<evidence type="ECO:0000313" key="15">
    <source>
        <dbReference type="RefSeq" id="XP_022337558.1"/>
    </source>
</evidence>
<dbReference type="InterPro" id="IPR002302">
    <property type="entry name" value="Leu-tRNA-ligase"/>
</dbReference>
<protein>
    <recommendedName>
        <fullName evidence="3">leucine--tRNA ligase</fullName>
        <ecNumber evidence="3">6.1.1.4</ecNumber>
    </recommendedName>
    <alternativeName>
        <fullName evidence="9">Leucyl-tRNA synthetase</fullName>
    </alternativeName>
</protein>
<dbReference type="PANTHER" id="PTHR43740:SF2">
    <property type="entry name" value="LEUCINE--TRNA LIGASE, MITOCHONDRIAL"/>
    <property type="match status" value="1"/>
</dbReference>
<accession>A0A8B8EDF1</accession>
<dbReference type="FunFam" id="3.40.50.620:FF:000100">
    <property type="entry name" value="probable leucine--tRNA ligase, mitochondrial"/>
    <property type="match status" value="1"/>
</dbReference>
<evidence type="ECO:0000313" key="14">
    <source>
        <dbReference type="Proteomes" id="UP000694844"/>
    </source>
</evidence>
<evidence type="ECO:0000256" key="10">
    <source>
        <dbReference type="ARBA" id="ARBA00047469"/>
    </source>
</evidence>
<evidence type="ECO:0000256" key="2">
    <source>
        <dbReference type="ARBA" id="ARBA00005594"/>
    </source>
</evidence>
<dbReference type="GeneID" id="111133426"/>
<dbReference type="GO" id="GO:0032543">
    <property type="term" value="P:mitochondrial translation"/>
    <property type="evidence" value="ECO:0007669"/>
    <property type="project" value="TreeGrafter"/>
</dbReference>
<dbReference type="InterPro" id="IPR014729">
    <property type="entry name" value="Rossmann-like_a/b/a_fold"/>
</dbReference>
<keyword evidence="5 11" id="KW-0547">Nucleotide-binding</keyword>
<evidence type="ECO:0000256" key="8">
    <source>
        <dbReference type="ARBA" id="ARBA00023146"/>
    </source>
</evidence>
<dbReference type="GO" id="GO:0005759">
    <property type="term" value="C:mitochondrial matrix"/>
    <property type="evidence" value="ECO:0007669"/>
    <property type="project" value="UniProtKB-SubCell"/>
</dbReference>
<name>A0A8B8EDF1_CRAVI</name>
<comment type="catalytic activity">
    <reaction evidence="10">
        <text>tRNA(Leu) + L-leucine + ATP = L-leucyl-tRNA(Leu) + AMP + diphosphate</text>
        <dbReference type="Rhea" id="RHEA:11688"/>
        <dbReference type="Rhea" id="RHEA-COMP:9613"/>
        <dbReference type="Rhea" id="RHEA-COMP:9622"/>
        <dbReference type="ChEBI" id="CHEBI:30616"/>
        <dbReference type="ChEBI" id="CHEBI:33019"/>
        <dbReference type="ChEBI" id="CHEBI:57427"/>
        <dbReference type="ChEBI" id="CHEBI:78442"/>
        <dbReference type="ChEBI" id="CHEBI:78494"/>
        <dbReference type="ChEBI" id="CHEBI:456215"/>
        <dbReference type="EC" id="6.1.1.4"/>
    </reaction>
</comment>
<dbReference type="Pfam" id="PF08264">
    <property type="entry name" value="Anticodon_1"/>
    <property type="match status" value="1"/>
</dbReference>
<comment type="subcellular location">
    <subcellularLocation>
        <location evidence="1">Mitochondrion matrix</location>
    </subcellularLocation>
</comment>
<evidence type="ECO:0000256" key="1">
    <source>
        <dbReference type="ARBA" id="ARBA00004305"/>
    </source>
</evidence>
<evidence type="ECO:0000256" key="3">
    <source>
        <dbReference type="ARBA" id="ARBA00013164"/>
    </source>
</evidence>
<comment type="similarity">
    <text evidence="2 11">Belongs to the class-I aminoacyl-tRNA synthetase family.</text>
</comment>
<keyword evidence="14" id="KW-1185">Reference proteome</keyword>
<dbReference type="FunFam" id="1.10.730.10:FF:000002">
    <property type="entry name" value="Leucine--tRNA ligase"/>
    <property type="match status" value="1"/>
</dbReference>
<evidence type="ECO:0000256" key="4">
    <source>
        <dbReference type="ARBA" id="ARBA00022598"/>
    </source>
</evidence>
<evidence type="ECO:0000256" key="5">
    <source>
        <dbReference type="ARBA" id="ARBA00022741"/>
    </source>
</evidence>
<dbReference type="SUPFAM" id="SSF47323">
    <property type="entry name" value="Anticodon-binding domain of a subclass of class I aminoacyl-tRNA synthetases"/>
    <property type="match status" value="1"/>
</dbReference>
<dbReference type="EC" id="6.1.1.4" evidence="3"/>